<dbReference type="PANTHER" id="PTHR36973">
    <property type="entry name" value="SLL1456 PROTEIN-RELATED"/>
    <property type="match status" value="1"/>
</dbReference>
<comment type="caution">
    <text evidence="2">The sequence shown here is derived from an EMBL/GenBank/DDBJ whole genome shotgun (WGS) entry which is preliminary data.</text>
</comment>
<evidence type="ECO:0000313" key="2">
    <source>
        <dbReference type="EMBL" id="OAS27776.1"/>
    </source>
</evidence>
<organism evidence="2 3">
    <name type="scientific">Methylobacterium platani</name>
    <dbReference type="NCBI Taxonomy" id="427683"/>
    <lineage>
        <taxon>Bacteria</taxon>
        <taxon>Pseudomonadati</taxon>
        <taxon>Pseudomonadota</taxon>
        <taxon>Alphaproteobacteria</taxon>
        <taxon>Hyphomicrobiales</taxon>
        <taxon>Methylobacteriaceae</taxon>
        <taxon>Methylobacterium</taxon>
    </lineage>
</organism>
<sequence length="908" mass="99192">MICDTGSSDGTQAYITEYFAARSLPGELHSTEFRNFGQARNEALDRARRSDLSFDYLLLVDADMELVVESPDVFRTLTASVYMLQQKAGITYWNARLLKRDAQACYRGVTHEYLQVSSGESQMLSGALFVDHASGANRPGKFERDAKLLRDALATEDDPGLVARYTFYLANSLRDDGRSEEALAVYLDRARLGHWEQEVYLSLLFAARLKEALAHPAEDVLAAYAAAAGTCPTRAEAFHGGARFCRNNGLHGRGVDLARQALDLPLPADALFREDWIYTHGLRDEFAVNAYWAGHHRESLEACLTLLSGEALPDGDRARVAANARFALDRLAEAAPPRAVPAAPAIAWPTTGGTWRAVARPRSDAPWAPDRPLAGTELMVEGLRARMGGALEAVQLCVNGYDPARLDGRPLVVWVHHDVDQRAVQWMRDGGLAARVDRFVFVSEWQRARFVATFGLAPDRCLVLRNATEVPAADRVPAVRRPLKIAYTSTPFRGLAVLLEAWDRLRPEGAELHIWSSHRLYGPAFDDAPHAALFARARSLPNVHHHGIVPNPELREALRDIDVLAYPSTFAETSCLAVIEALAAGCRVICPTLGALPEAVGGFGRLYAFQPDPVTHAEVVASLLAEEIAGPWAGRPALAAEQQAAMRRLYDWPVRVAEWRRVLDDLTAARPPAPAPRPLLAGRMIEALAALRARGFAPAGLLDIGAHDGHFARAARRIFPDAHILMVDALAEKGPVLARTAAEIGNAAHAIALLGDRETEGTPFFVVDTAARPDLVTTGSSKFRENADFPMEERRVPQRRLDGLVAGRGVPFAFVKLDVQGAEVEVLRGLGDRLAEVEVILLELSLLDYNEGAPLIGEALGALAAMGFVLYDVVDEHRYRDGSLLQVDGLLVRADSPLRPKPPFWSAG</sequence>
<reference evidence="2 3" key="1">
    <citation type="submission" date="2016-04" db="EMBL/GenBank/DDBJ databases">
        <authorList>
            <person name="Evans L.H."/>
            <person name="Alamgir A."/>
            <person name="Owens N."/>
            <person name="Weber N.D."/>
            <person name="Virtaneva K."/>
            <person name="Barbian K."/>
            <person name="Babar A."/>
            <person name="Rosenke K."/>
        </authorList>
    </citation>
    <scope>NUCLEOTIDE SEQUENCE [LARGE SCALE GENOMIC DNA]</scope>
    <source>
        <strain evidence="2 3">PMB02</strain>
    </source>
</reference>
<dbReference type="Gene3D" id="3.40.50.2000">
    <property type="entry name" value="Glycogen Phosphorylase B"/>
    <property type="match status" value="1"/>
</dbReference>
<evidence type="ECO:0000259" key="1">
    <source>
        <dbReference type="Pfam" id="PF05050"/>
    </source>
</evidence>
<gene>
    <name evidence="2" type="ORF">A5481_00140</name>
</gene>
<dbReference type="Pfam" id="PF05050">
    <property type="entry name" value="Methyltransf_21"/>
    <property type="match status" value="1"/>
</dbReference>
<dbReference type="InterPro" id="IPR029044">
    <property type="entry name" value="Nucleotide-diphossugar_trans"/>
</dbReference>
<dbReference type="PANTHER" id="PTHR36973:SF4">
    <property type="entry name" value="NODULATION PROTEIN"/>
    <property type="match status" value="1"/>
</dbReference>
<dbReference type="Proteomes" id="UP000078316">
    <property type="component" value="Unassembled WGS sequence"/>
</dbReference>
<dbReference type="NCBIfam" id="TIGR01444">
    <property type="entry name" value="fkbM_fam"/>
    <property type="match status" value="1"/>
</dbReference>
<dbReference type="SUPFAM" id="SSF53335">
    <property type="entry name" value="S-adenosyl-L-methionine-dependent methyltransferases"/>
    <property type="match status" value="1"/>
</dbReference>
<dbReference type="SUPFAM" id="SSF53448">
    <property type="entry name" value="Nucleotide-diphospho-sugar transferases"/>
    <property type="match status" value="1"/>
</dbReference>
<feature type="domain" description="Methyltransferase FkbM" evidence="1">
    <location>
        <begin position="703"/>
        <end position="869"/>
    </location>
</feature>
<dbReference type="CDD" id="cd03801">
    <property type="entry name" value="GT4_PimA-like"/>
    <property type="match status" value="1"/>
</dbReference>
<dbReference type="Gene3D" id="3.40.50.150">
    <property type="entry name" value="Vaccinia Virus protein VP39"/>
    <property type="match status" value="1"/>
</dbReference>
<protein>
    <recommendedName>
        <fullName evidence="1">Methyltransferase FkbM domain-containing protein</fullName>
    </recommendedName>
</protein>
<accession>A0A179SJ20</accession>
<dbReference type="InterPro" id="IPR053188">
    <property type="entry name" value="FkbM_Methyltransferase"/>
</dbReference>
<dbReference type="GO" id="GO:0008171">
    <property type="term" value="F:O-methyltransferase activity"/>
    <property type="evidence" value="ECO:0007669"/>
    <property type="project" value="TreeGrafter"/>
</dbReference>
<dbReference type="InterPro" id="IPR029063">
    <property type="entry name" value="SAM-dependent_MTases_sf"/>
</dbReference>
<dbReference type="SUPFAM" id="SSF53756">
    <property type="entry name" value="UDP-Glycosyltransferase/glycogen phosphorylase"/>
    <property type="match status" value="1"/>
</dbReference>
<dbReference type="InterPro" id="IPR006342">
    <property type="entry name" value="FkbM_mtfrase"/>
</dbReference>
<dbReference type="EMBL" id="LWHQ01000001">
    <property type="protein sequence ID" value="OAS27776.1"/>
    <property type="molecule type" value="Genomic_DNA"/>
</dbReference>
<dbReference type="STRING" id="427683.A5481_00140"/>
<dbReference type="Pfam" id="PF13692">
    <property type="entry name" value="Glyco_trans_1_4"/>
    <property type="match status" value="1"/>
</dbReference>
<dbReference type="AlphaFoldDB" id="A0A179SJ20"/>
<evidence type="ECO:0000313" key="3">
    <source>
        <dbReference type="Proteomes" id="UP000078316"/>
    </source>
</evidence>
<proteinExistence type="predicted"/>
<name>A0A179SJ20_9HYPH</name>
<dbReference type="Gene3D" id="3.90.550.10">
    <property type="entry name" value="Spore Coat Polysaccharide Biosynthesis Protein SpsA, Chain A"/>
    <property type="match status" value="1"/>
</dbReference>